<keyword evidence="4 8" id="KW-0808">Transferase</keyword>
<dbReference type="GO" id="GO:0030170">
    <property type="term" value="F:pyridoxal phosphate binding"/>
    <property type="evidence" value="ECO:0007669"/>
    <property type="project" value="UniProtKB-UniRule"/>
</dbReference>
<comment type="function">
    <text evidence="2 8">Catalyzes the removal of elemental sulfur and selenium atoms from L-cysteine, L-cystine, L-selenocysteine, and L-selenocystine to produce L-alanine.</text>
</comment>
<dbReference type="InterPro" id="IPR015424">
    <property type="entry name" value="PyrdxlP-dep_Trfase"/>
</dbReference>
<gene>
    <name evidence="10" type="ORF">SAMN05444380_10771</name>
</gene>
<dbReference type="OrthoDB" id="9804366at2"/>
<reference evidence="10 11" key="1">
    <citation type="submission" date="2016-10" db="EMBL/GenBank/DDBJ databases">
        <authorList>
            <person name="de Groot N.N."/>
        </authorList>
    </citation>
    <scope>NUCLEOTIDE SEQUENCE [LARGE SCALE GENOMIC DNA]</scope>
    <source>
        <strain evidence="10 11">DSM 19012</strain>
    </source>
</reference>
<accession>A0A1I1Y8L7</accession>
<proteinExistence type="inferred from homology"/>
<name>A0A1I1Y8L7_9BACT</name>
<comment type="catalytic activity">
    <reaction evidence="6 8">
        <text>(sulfur carrier)-H + L-cysteine = (sulfur carrier)-SH + L-alanine</text>
        <dbReference type="Rhea" id="RHEA:43892"/>
        <dbReference type="Rhea" id="RHEA-COMP:14737"/>
        <dbReference type="Rhea" id="RHEA-COMP:14739"/>
        <dbReference type="ChEBI" id="CHEBI:29917"/>
        <dbReference type="ChEBI" id="CHEBI:35235"/>
        <dbReference type="ChEBI" id="CHEBI:57972"/>
        <dbReference type="ChEBI" id="CHEBI:64428"/>
        <dbReference type="EC" id="2.8.1.7"/>
    </reaction>
</comment>
<dbReference type="Proteomes" id="UP000181976">
    <property type="component" value="Unassembled WGS sequence"/>
</dbReference>
<dbReference type="InterPro" id="IPR015422">
    <property type="entry name" value="PyrdxlP-dep_Trfase_small"/>
</dbReference>
<dbReference type="GO" id="GO:0016829">
    <property type="term" value="F:lyase activity"/>
    <property type="evidence" value="ECO:0007669"/>
    <property type="project" value="UniProtKB-KW"/>
</dbReference>
<dbReference type="PANTHER" id="PTHR43586">
    <property type="entry name" value="CYSTEINE DESULFURASE"/>
    <property type="match status" value="1"/>
</dbReference>
<evidence type="ECO:0000259" key="9">
    <source>
        <dbReference type="Pfam" id="PF00266"/>
    </source>
</evidence>
<dbReference type="AlphaFoldDB" id="A0A1I1Y8L7"/>
<evidence type="ECO:0000256" key="6">
    <source>
        <dbReference type="ARBA" id="ARBA00050776"/>
    </source>
</evidence>
<keyword evidence="10" id="KW-0456">Lyase</keyword>
<dbReference type="InterPro" id="IPR020578">
    <property type="entry name" value="Aminotrans_V_PyrdxlP_BS"/>
</dbReference>
<dbReference type="Gene3D" id="3.90.1150.10">
    <property type="entry name" value="Aspartate Aminotransferase, domain 1"/>
    <property type="match status" value="1"/>
</dbReference>
<dbReference type="GO" id="GO:0006534">
    <property type="term" value="P:cysteine metabolic process"/>
    <property type="evidence" value="ECO:0007669"/>
    <property type="project" value="UniProtKB-UniRule"/>
</dbReference>
<dbReference type="InterPro" id="IPR010970">
    <property type="entry name" value="Cys_dSase_SufS"/>
</dbReference>
<dbReference type="FunCoup" id="A0A1I1Y8L7">
    <property type="interactions" value="429"/>
</dbReference>
<keyword evidence="11" id="KW-1185">Reference proteome</keyword>
<dbReference type="Pfam" id="PF00266">
    <property type="entry name" value="Aminotran_5"/>
    <property type="match status" value="1"/>
</dbReference>
<evidence type="ECO:0000256" key="4">
    <source>
        <dbReference type="ARBA" id="ARBA00022679"/>
    </source>
</evidence>
<feature type="domain" description="Aminotransferase class V" evidence="9">
    <location>
        <begin position="25"/>
        <end position="394"/>
    </location>
</feature>
<evidence type="ECO:0000256" key="5">
    <source>
        <dbReference type="ARBA" id="ARBA00022898"/>
    </source>
</evidence>
<dbReference type="InterPro" id="IPR000192">
    <property type="entry name" value="Aminotrans_V_dom"/>
</dbReference>
<dbReference type="InParanoid" id="A0A1I1Y8L7"/>
<organism evidence="10 11">
    <name type="scientific">Thermophagus xiamenensis</name>
    <dbReference type="NCBI Taxonomy" id="385682"/>
    <lineage>
        <taxon>Bacteria</taxon>
        <taxon>Pseudomonadati</taxon>
        <taxon>Bacteroidota</taxon>
        <taxon>Bacteroidia</taxon>
        <taxon>Marinilabiliales</taxon>
        <taxon>Marinilabiliaceae</taxon>
        <taxon>Thermophagus</taxon>
    </lineage>
</organism>
<dbReference type="NCBIfam" id="TIGR01979">
    <property type="entry name" value="sufS"/>
    <property type="match status" value="1"/>
</dbReference>
<evidence type="ECO:0000313" key="10">
    <source>
        <dbReference type="EMBL" id="SFE14463.1"/>
    </source>
</evidence>
<dbReference type="PIRSF" id="PIRSF005572">
    <property type="entry name" value="NifS"/>
    <property type="match status" value="1"/>
</dbReference>
<dbReference type="PROSITE" id="PS00595">
    <property type="entry name" value="AA_TRANSFER_CLASS_5"/>
    <property type="match status" value="1"/>
</dbReference>
<dbReference type="GO" id="GO:0031071">
    <property type="term" value="F:cysteine desulfurase activity"/>
    <property type="evidence" value="ECO:0007669"/>
    <property type="project" value="UniProtKB-UniRule"/>
</dbReference>
<evidence type="ECO:0000256" key="8">
    <source>
        <dbReference type="RuleBase" id="RU004506"/>
    </source>
</evidence>
<dbReference type="RefSeq" id="WP_010526212.1">
    <property type="nucleotide sequence ID" value="NZ_AFSL01000006.1"/>
</dbReference>
<dbReference type="InterPro" id="IPR016454">
    <property type="entry name" value="Cysteine_dSase"/>
</dbReference>
<comment type="cofactor">
    <cofactor evidence="1 7">
        <name>pyridoxal 5'-phosphate</name>
        <dbReference type="ChEBI" id="CHEBI:597326"/>
    </cofactor>
</comment>
<dbReference type="InterPro" id="IPR015421">
    <property type="entry name" value="PyrdxlP-dep_Trfase_major"/>
</dbReference>
<evidence type="ECO:0000256" key="2">
    <source>
        <dbReference type="ARBA" id="ARBA00002824"/>
    </source>
</evidence>
<dbReference type="STRING" id="385682.SAMN05444380_10771"/>
<dbReference type="EC" id="2.8.1.7" evidence="8"/>
<evidence type="ECO:0000256" key="7">
    <source>
        <dbReference type="RuleBase" id="RU004504"/>
    </source>
</evidence>
<dbReference type="Gene3D" id="3.40.640.10">
    <property type="entry name" value="Type I PLP-dependent aspartate aminotransferase-like (Major domain)"/>
    <property type="match status" value="1"/>
</dbReference>
<dbReference type="EMBL" id="FONA01000007">
    <property type="protein sequence ID" value="SFE14463.1"/>
    <property type="molecule type" value="Genomic_DNA"/>
</dbReference>
<evidence type="ECO:0000256" key="1">
    <source>
        <dbReference type="ARBA" id="ARBA00001933"/>
    </source>
</evidence>
<evidence type="ECO:0000313" key="11">
    <source>
        <dbReference type="Proteomes" id="UP000181976"/>
    </source>
</evidence>
<comment type="similarity">
    <text evidence="3 8">Belongs to the class-V pyridoxal-phosphate-dependent aminotransferase family. Csd subfamily.</text>
</comment>
<protein>
    <recommendedName>
        <fullName evidence="8">Cysteine desulfurase</fullName>
        <ecNumber evidence="8">2.8.1.7</ecNumber>
    </recommendedName>
</protein>
<evidence type="ECO:0000256" key="3">
    <source>
        <dbReference type="ARBA" id="ARBA00010447"/>
    </source>
</evidence>
<dbReference type="SUPFAM" id="SSF53383">
    <property type="entry name" value="PLP-dependent transferases"/>
    <property type="match status" value="1"/>
</dbReference>
<keyword evidence="5 8" id="KW-0663">Pyridoxal phosphate</keyword>
<dbReference type="eggNOG" id="COG0520">
    <property type="taxonomic scope" value="Bacteria"/>
</dbReference>
<dbReference type="PANTHER" id="PTHR43586:SF8">
    <property type="entry name" value="CYSTEINE DESULFURASE 1, CHLOROPLASTIC"/>
    <property type="match status" value="1"/>
</dbReference>
<sequence length="406" mass="44799">MGLNIQEIRSDFPVLAEKVYGKPLVYFDNAATTQKPVSVIQAEADVYNHYNSNVHRGVHHLSNVCTQAFEDVRKKVASFIHAASSDEIIFTKGTTDSVNLLAGSLGDTLFSVGDEVILSEMEHHSNIVPWQLLQKRKGIEIKVIPVTDEGELDLDAFEKLFSAKTKLVSVTHISNVLGTINPIEKIIETAHKHGVPVVIDGAQAVHHLPIDVQKLDCDFYVFSGHKMYGPTGVGVLYGKRKWLEIMEPYQGGGEMIDKVSFSGTTFNDIPYKFEAGTPNFAGVIALGAAIDYLQEKGLSKLWEYEHSLFEYAVEKLKTVPNIHFIGKAKARTSVISFLIGTAHPFDVGTLLDKLGFALRTGHHCAQPLMDRFGIPGTVRASFAFYNTKEEIDRLVQALGQIEGMLG</sequence>
<dbReference type="CDD" id="cd06453">
    <property type="entry name" value="SufS_like"/>
    <property type="match status" value="1"/>
</dbReference>